<evidence type="ECO:0000313" key="2">
    <source>
        <dbReference type="EMBL" id="REF36620.1"/>
    </source>
</evidence>
<reference evidence="2 3" key="1">
    <citation type="submission" date="2018-08" db="EMBL/GenBank/DDBJ databases">
        <title>Sequencing the genomes of 1000 actinobacteria strains.</title>
        <authorList>
            <person name="Klenk H.-P."/>
        </authorList>
    </citation>
    <scope>NUCLEOTIDE SEQUENCE [LARGE SCALE GENOMIC DNA]</scope>
    <source>
        <strain evidence="2 3">DSM 22891</strain>
    </source>
</reference>
<sequence length="212" mass="22308">MSSSTRRIGRGPLTRVLAVGVLLLLASGCGNQQIHPTSLKKLPPTDPPPRTAQATEPSEASSDSDTTTGGLQVTCAVVQLGLPTSWQATRSRDGWAVTLPETTGGGGLRVTGTYLTGEEAPASESELRTLVQGDEGDDVSVDATRTGLVVGRLAVRRGTEWRLATMFEEGTQLVTLTYSPAGSAQDRDIDATTDLLDEIIRQSQITDPGSCE</sequence>
<protein>
    <recommendedName>
        <fullName evidence="4">Lipoprotein LpqN</fullName>
    </recommendedName>
</protein>
<dbReference type="Proteomes" id="UP000256485">
    <property type="component" value="Unassembled WGS sequence"/>
</dbReference>
<keyword evidence="3" id="KW-1185">Reference proteome</keyword>
<feature type="region of interest" description="Disordered" evidence="1">
    <location>
        <begin position="35"/>
        <end position="69"/>
    </location>
</feature>
<accession>A0A3D9V8X6</accession>
<dbReference type="AlphaFoldDB" id="A0A3D9V8X6"/>
<comment type="caution">
    <text evidence="2">The sequence shown here is derived from an EMBL/GenBank/DDBJ whole genome shotgun (WGS) entry which is preliminary data.</text>
</comment>
<dbReference type="EMBL" id="QTUC01000001">
    <property type="protein sequence ID" value="REF36620.1"/>
    <property type="molecule type" value="Genomic_DNA"/>
</dbReference>
<proteinExistence type="predicted"/>
<name>A0A3D9V8X6_THECX</name>
<organism evidence="2 3">
    <name type="scientific">Thermasporomyces composti</name>
    <dbReference type="NCBI Taxonomy" id="696763"/>
    <lineage>
        <taxon>Bacteria</taxon>
        <taxon>Bacillati</taxon>
        <taxon>Actinomycetota</taxon>
        <taxon>Actinomycetes</taxon>
        <taxon>Propionibacteriales</taxon>
        <taxon>Nocardioidaceae</taxon>
        <taxon>Thermasporomyces</taxon>
    </lineage>
</organism>
<dbReference type="OrthoDB" id="3830043at2"/>
<dbReference type="PROSITE" id="PS51257">
    <property type="entry name" value="PROKAR_LIPOPROTEIN"/>
    <property type="match status" value="1"/>
</dbReference>
<evidence type="ECO:0000313" key="3">
    <source>
        <dbReference type="Proteomes" id="UP000256485"/>
    </source>
</evidence>
<evidence type="ECO:0000256" key="1">
    <source>
        <dbReference type="SAM" id="MobiDB-lite"/>
    </source>
</evidence>
<evidence type="ECO:0008006" key="4">
    <source>
        <dbReference type="Google" id="ProtNLM"/>
    </source>
</evidence>
<dbReference type="RefSeq" id="WP_115850229.1">
    <property type="nucleotide sequence ID" value="NZ_QTUC01000001.1"/>
</dbReference>
<gene>
    <name evidence="2" type="ORF">DFJ64_2033</name>
</gene>
<feature type="compositionally biased region" description="Polar residues" evidence="1">
    <location>
        <begin position="52"/>
        <end position="69"/>
    </location>
</feature>